<accession>A0A420WHU4</accession>
<dbReference type="Pfam" id="PF13356">
    <property type="entry name" value="Arm-DNA-bind_3"/>
    <property type="match status" value="1"/>
</dbReference>
<evidence type="ECO:0000259" key="7">
    <source>
        <dbReference type="PROSITE" id="PS51900"/>
    </source>
</evidence>
<dbReference type="AlphaFoldDB" id="A0A420WHU4"/>
<protein>
    <submittedName>
        <fullName evidence="8">Site-specific recombinase XerD</fullName>
    </submittedName>
</protein>
<dbReference type="InterPro" id="IPR044068">
    <property type="entry name" value="CB"/>
</dbReference>
<dbReference type="PANTHER" id="PTHR30629">
    <property type="entry name" value="PROPHAGE INTEGRASE"/>
    <property type="match status" value="1"/>
</dbReference>
<dbReference type="InterPro" id="IPR050808">
    <property type="entry name" value="Phage_Integrase"/>
</dbReference>
<dbReference type="InterPro" id="IPR053876">
    <property type="entry name" value="Phage_int_M"/>
</dbReference>
<dbReference type="CDD" id="cd00796">
    <property type="entry name" value="INT_Rci_Hp1_C"/>
    <property type="match status" value="1"/>
</dbReference>
<dbReference type="Pfam" id="PF00589">
    <property type="entry name" value="Phage_integrase"/>
    <property type="match status" value="1"/>
</dbReference>
<dbReference type="PROSITE" id="PS51900">
    <property type="entry name" value="CB"/>
    <property type="match status" value="1"/>
</dbReference>
<dbReference type="PANTHER" id="PTHR30629:SF2">
    <property type="entry name" value="PROPHAGE INTEGRASE INTS-RELATED"/>
    <property type="match status" value="1"/>
</dbReference>
<reference evidence="8 9" key="1">
    <citation type="submission" date="2018-10" db="EMBL/GenBank/DDBJ databases">
        <title>Comparative analysis of microorganisms from saline springs in Andes Mountain Range, Colombia.</title>
        <authorList>
            <person name="Rubin E."/>
        </authorList>
    </citation>
    <scope>NUCLEOTIDE SEQUENCE [LARGE SCALE GENOMIC DNA]</scope>
    <source>
        <strain evidence="8 9">USBA 36</strain>
    </source>
</reference>
<dbReference type="PROSITE" id="PS51898">
    <property type="entry name" value="TYR_RECOMBINASE"/>
    <property type="match status" value="1"/>
</dbReference>
<dbReference type="InterPro" id="IPR013762">
    <property type="entry name" value="Integrase-like_cat_sf"/>
</dbReference>
<dbReference type="OrthoDB" id="7298605at2"/>
<dbReference type="InterPro" id="IPR002104">
    <property type="entry name" value="Integrase_catalytic"/>
</dbReference>
<dbReference type="InterPro" id="IPR025166">
    <property type="entry name" value="Integrase_DNA_bind_dom"/>
</dbReference>
<organism evidence="8 9">
    <name type="scientific">Oceanibaculum indicum</name>
    <dbReference type="NCBI Taxonomy" id="526216"/>
    <lineage>
        <taxon>Bacteria</taxon>
        <taxon>Pseudomonadati</taxon>
        <taxon>Pseudomonadota</taxon>
        <taxon>Alphaproteobacteria</taxon>
        <taxon>Rhodospirillales</taxon>
        <taxon>Oceanibaculaceae</taxon>
        <taxon>Oceanibaculum</taxon>
    </lineage>
</organism>
<evidence type="ECO:0000256" key="3">
    <source>
        <dbReference type="ARBA" id="ARBA00023125"/>
    </source>
</evidence>
<dbReference type="Proteomes" id="UP000277424">
    <property type="component" value="Unassembled WGS sequence"/>
</dbReference>
<dbReference type="SUPFAM" id="SSF56349">
    <property type="entry name" value="DNA breaking-rejoining enzymes"/>
    <property type="match status" value="1"/>
</dbReference>
<dbReference type="InterPro" id="IPR010998">
    <property type="entry name" value="Integrase_recombinase_N"/>
</dbReference>
<dbReference type="GO" id="GO:0006310">
    <property type="term" value="P:DNA recombination"/>
    <property type="evidence" value="ECO:0007669"/>
    <property type="project" value="UniProtKB-KW"/>
</dbReference>
<feature type="domain" description="Core-binding (CB)" evidence="7">
    <location>
        <begin position="96"/>
        <end position="175"/>
    </location>
</feature>
<evidence type="ECO:0000256" key="5">
    <source>
        <dbReference type="PROSITE-ProRule" id="PRU01248"/>
    </source>
</evidence>
<name>A0A420WHU4_9PROT</name>
<comment type="caution">
    <text evidence="8">The sequence shown here is derived from an EMBL/GenBank/DDBJ whole genome shotgun (WGS) entry which is preliminary data.</text>
</comment>
<evidence type="ECO:0000256" key="2">
    <source>
        <dbReference type="ARBA" id="ARBA00022908"/>
    </source>
</evidence>
<dbReference type="Gene3D" id="1.10.443.10">
    <property type="entry name" value="Intergrase catalytic core"/>
    <property type="match status" value="1"/>
</dbReference>
<keyword evidence="2" id="KW-0229">DNA integration</keyword>
<dbReference type="GO" id="GO:0015074">
    <property type="term" value="P:DNA integration"/>
    <property type="evidence" value="ECO:0007669"/>
    <property type="project" value="UniProtKB-KW"/>
</dbReference>
<dbReference type="RefSeq" id="WP_121220366.1">
    <property type="nucleotide sequence ID" value="NZ_RBIG01000002.1"/>
</dbReference>
<evidence type="ECO:0000256" key="4">
    <source>
        <dbReference type="ARBA" id="ARBA00023172"/>
    </source>
</evidence>
<dbReference type="GO" id="GO:0003677">
    <property type="term" value="F:DNA binding"/>
    <property type="evidence" value="ECO:0007669"/>
    <property type="project" value="UniProtKB-UniRule"/>
</dbReference>
<sequence length="382" mass="43418">MPERITEALIRHITADGARRMIADSEVRGFYLRVGTAGDAKYLYRYRLDGQQYTYTIGGPEALTAAQARAEARKLAGMVARGENPAKLKRMRREAATFKELAQDYLEIAQGKRSFRDDVSKIERVLLPAFGKRKVAEINTGDIRGLLARLRRDGLKNSTVNRYRALVSAMFTLAVEHEWIEKNPVARVETFQENNKRDRWLTPEQLATLMVALDAEPANAANCIQMMYFTGQRRGDVMSMRWQDVDIVNRRWRIPRPKSGVSHTIPLNDGAVAILERQRSFRHVGNDHVFPGQKEGSPIRTVQQAWDRAKQRIGLVDFHLHDLRHTFASHAIAKQVDLYTLSKLLGHSDARMTQRYSHLADDALSRASSAAISAVWPSQKEE</sequence>
<keyword evidence="4" id="KW-0233">DNA recombination</keyword>
<evidence type="ECO:0000259" key="6">
    <source>
        <dbReference type="PROSITE" id="PS51898"/>
    </source>
</evidence>
<proteinExistence type="inferred from homology"/>
<evidence type="ECO:0000313" key="8">
    <source>
        <dbReference type="EMBL" id="RKQ70537.1"/>
    </source>
</evidence>
<dbReference type="InterPro" id="IPR011010">
    <property type="entry name" value="DNA_brk_join_enz"/>
</dbReference>
<dbReference type="EMBL" id="RBIG01000002">
    <property type="protein sequence ID" value="RKQ70537.1"/>
    <property type="molecule type" value="Genomic_DNA"/>
</dbReference>
<dbReference type="Gene3D" id="3.30.160.390">
    <property type="entry name" value="Integrase, DNA-binding domain"/>
    <property type="match status" value="1"/>
</dbReference>
<dbReference type="Pfam" id="PF22022">
    <property type="entry name" value="Phage_int_M"/>
    <property type="match status" value="1"/>
</dbReference>
<dbReference type="InterPro" id="IPR038488">
    <property type="entry name" value="Integrase_DNA-bd_sf"/>
</dbReference>
<evidence type="ECO:0000256" key="1">
    <source>
        <dbReference type="ARBA" id="ARBA00008857"/>
    </source>
</evidence>
<comment type="similarity">
    <text evidence="1">Belongs to the 'phage' integrase family.</text>
</comment>
<gene>
    <name evidence="8" type="ORF">BCL74_2485</name>
</gene>
<evidence type="ECO:0000313" key="9">
    <source>
        <dbReference type="Proteomes" id="UP000277424"/>
    </source>
</evidence>
<feature type="domain" description="Tyr recombinase" evidence="6">
    <location>
        <begin position="196"/>
        <end position="369"/>
    </location>
</feature>
<keyword evidence="3 5" id="KW-0238">DNA-binding</keyword>
<dbReference type="Gene3D" id="1.10.150.130">
    <property type="match status" value="1"/>
</dbReference>